<feature type="region of interest" description="Disordered" evidence="1">
    <location>
        <begin position="1"/>
        <end position="23"/>
    </location>
</feature>
<feature type="compositionally biased region" description="Acidic residues" evidence="1">
    <location>
        <begin position="54"/>
        <end position="63"/>
    </location>
</feature>
<keyword evidence="3" id="KW-1185">Reference proteome</keyword>
<evidence type="ECO:0000256" key="1">
    <source>
        <dbReference type="SAM" id="MobiDB-lite"/>
    </source>
</evidence>
<organism evidence="4">
    <name type="scientific">Schistosoma curassoni</name>
    <dbReference type="NCBI Taxonomy" id="6186"/>
    <lineage>
        <taxon>Eukaryota</taxon>
        <taxon>Metazoa</taxon>
        <taxon>Spiralia</taxon>
        <taxon>Lophotrochozoa</taxon>
        <taxon>Platyhelminthes</taxon>
        <taxon>Trematoda</taxon>
        <taxon>Digenea</taxon>
        <taxon>Strigeidida</taxon>
        <taxon>Schistosomatoidea</taxon>
        <taxon>Schistosomatidae</taxon>
        <taxon>Schistosoma</taxon>
    </lineage>
</organism>
<dbReference type="WBParaSite" id="SCUD_0002142501-mRNA-1">
    <property type="protein sequence ID" value="SCUD_0002142501-mRNA-1"/>
    <property type="gene ID" value="SCUD_0002142501"/>
</dbReference>
<evidence type="ECO:0000313" key="2">
    <source>
        <dbReference type="EMBL" id="VDP75400.1"/>
    </source>
</evidence>
<feature type="region of interest" description="Disordered" evidence="1">
    <location>
        <begin position="54"/>
        <end position="76"/>
    </location>
</feature>
<reference evidence="4" key="1">
    <citation type="submission" date="2016-06" db="UniProtKB">
        <authorList>
            <consortium name="WormBaseParasite"/>
        </authorList>
    </citation>
    <scope>IDENTIFICATION</scope>
</reference>
<dbReference type="EMBL" id="UZAK01046501">
    <property type="protein sequence ID" value="VDP75400.1"/>
    <property type="molecule type" value="Genomic_DNA"/>
</dbReference>
<evidence type="ECO:0000313" key="4">
    <source>
        <dbReference type="WBParaSite" id="SCUD_0002142501-mRNA-1"/>
    </source>
</evidence>
<sequence>MKINNGQLNESPSKKEFSKEKEKIDRTLLFRKERQEKREQQDYMGYKEWIELAEELSDSEGDDKESQDIESGVKRG</sequence>
<accession>A0A183L271</accession>
<dbReference type="Gene3D" id="6.10.250.2500">
    <property type="match status" value="1"/>
</dbReference>
<dbReference type="Proteomes" id="UP000279833">
    <property type="component" value="Unassembled WGS sequence"/>
</dbReference>
<gene>
    <name evidence="2" type="ORF">SCUD_LOCUS21425</name>
</gene>
<reference evidence="2 3" key="2">
    <citation type="submission" date="2018-11" db="EMBL/GenBank/DDBJ databases">
        <authorList>
            <consortium name="Pathogen Informatics"/>
        </authorList>
    </citation>
    <scope>NUCLEOTIDE SEQUENCE [LARGE SCALE GENOMIC DNA]</scope>
    <source>
        <strain evidence="2">Dakar</strain>
        <strain evidence="3">Dakar, Senegal</strain>
    </source>
</reference>
<protein>
    <submittedName>
        <fullName evidence="4">Transcriptional regulator</fullName>
    </submittedName>
</protein>
<name>A0A183L271_9TREM</name>
<proteinExistence type="predicted"/>
<feature type="compositionally biased region" description="Basic and acidic residues" evidence="1">
    <location>
        <begin position="64"/>
        <end position="76"/>
    </location>
</feature>
<dbReference type="STRING" id="6186.A0A183L271"/>
<evidence type="ECO:0000313" key="3">
    <source>
        <dbReference type="Proteomes" id="UP000279833"/>
    </source>
</evidence>
<feature type="compositionally biased region" description="Basic and acidic residues" evidence="1">
    <location>
        <begin position="12"/>
        <end position="23"/>
    </location>
</feature>
<dbReference type="AlphaFoldDB" id="A0A183L271"/>